<dbReference type="SUPFAM" id="SSF52047">
    <property type="entry name" value="RNI-like"/>
    <property type="match status" value="1"/>
</dbReference>
<reference evidence="5" key="2">
    <citation type="submission" date="2025-08" db="UniProtKB">
        <authorList>
            <consortium name="Ensembl"/>
        </authorList>
    </citation>
    <scope>IDENTIFICATION</scope>
</reference>
<gene>
    <name evidence="5" type="primary">LRRC14B</name>
</gene>
<comment type="similarity">
    <text evidence="1">Belongs to the PRAME family. LRRC14 subfamily.</text>
</comment>
<dbReference type="RefSeq" id="XP_027724536.1">
    <property type="nucleotide sequence ID" value="XM_027868735.1"/>
</dbReference>
<keyword evidence="3" id="KW-0677">Repeat</keyword>
<dbReference type="InterPro" id="IPR032675">
    <property type="entry name" value="LRR_dom_sf"/>
</dbReference>
<dbReference type="Ensembl" id="ENSVURT00010032517.1">
    <property type="protein sequence ID" value="ENSVURP00010028539.1"/>
    <property type="gene ID" value="ENSVURG00010021841.1"/>
</dbReference>
<dbReference type="Proteomes" id="UP000314987">
    <property type="component" value="Unassembled WGS sequence"/>
</dbReference>
<dbReference type="PANTHER" id="PTHR14224:SF27">
    <property type="entry name" value="LEUCINE-RICH REPEAT-CONTAINING PROTEIN 14B"/>
    <property type="match status" value="1"/>
</dbReference>
<dbReference type="GeneTree" id="ENSGT01030000234531"/>
<dbReference type="CTD" id="389257"/>
<dbReference type="FunFam" id="3.80.10.10:FF:000313">
    <property type="entry name" value="Leucine rich repeat containing 14B"/>
    <property type="match status" value="1"/>
</dbReference>
<organism evidence="5 6">
    <name type="scientific">Vombatus ursinus</name>
    <name type="common">Common wombat</name>
    <dbReference type="NCBI Taxonomy" id="29139"/>
    <lineage>
        <taxon>Eukaryota</taxon>
        <taxon>Metazoa</taxon>
        <taxon>Chordata</taxon>
        <taxon>Craniata</taxon>
        <taxon>Vertebrata</taxon>
        <taxon>Euteleostomi</taxon>
        <taxon>Mammalia</taxon>
        <taxon>Metatheria</taxon>
        <taxon>Diprotodontia</taxon>
        <taxon>Vombatidae</taxon>
        <taxon>Vombatus</taxon>
    </lineage>
</organism>
<evidence type="ECO:0000256" key="1">
    <source>
        <dbReference type="ARBA" id="ARBA00009552"/>
    </source>
</evidence>
<dbReference type="GO" id="GO:0005737">
    <property type="term" value="C:cytoplasm"/>
    <property type="evidence" value="ECO:0007669"/>
    <property type="project" value="TreeGrafter"/>
</dbReference>
<name>A0A4X2LT14_VOMUR</name>
<evidence type="ECO:0000313" key="5">
    <source>
        <dbReference type="Ensembl" id="ENSVURP00010028539.1"/>
    </source>
</evidence>
<dbReference type="Gene3D" id="3.80.10.10">
    <property type="entry name" value="Ribonuclease Inhibitor"/>
    <property type="match status" value="1"/>
</dbReference>
<dbReference type="OrthoDB" id="8875973at2759"/>
<dbReference type="PANTHER" id="PTHR14224">
    <property type="entry name" value="SIMILAR TO PREFERENTIALLY EXPRESSED ANTIGEN IN MELANOMA-LIKE 3"/>
    <property type="match status" value="1"/>
</dbReference>
<accession>A0A4X2LT14</accession>
<protein>
    <recommendedName>
        <fullName evidence="4">Leucine-rich repeat-containing protein 14B</fullName>
    </recommendedName>
</protein>
<evidence type="ECO:0000256" key="2">
    <source>
        <dbReference type="ARBA" id="ARBA00022614"/>
    </source>
</evidence>
<dbReference type="InterPro" id="IPR050694">
    <property type="entry name" value="LRRC14/PRAME"/>
</dbReference>
<dbReference type="GeneID" id="114047803"/>
<dbReference type="OMA" id="KACYLHE"/>
<reference evidence="6" key="1">
    <citation type="submission" date="2018-12" db="EMBL/GenBank/DDBJ databases">
        <authorList>
            <person name="Yazar S."/>
        </authorList>
    </citation>
    <scope>NUCLEOTIDE SEQUENCE [LARGE SCALE GENOMIC DNA]</scope>
</reference>
<evidence type="ECO:0000256" key="3">
    <source>
        <dbReference type="ARBA" id="ARBA00022737"/>
    </source>
</evidence>
<keyword evidence="6" id="KW-1185">Reference proteome</keyword>
<dbReference type="STRING" id="29139.ENSVURP00010028539"/>
<reference evidence="5" key="3">
    <citation type="submission" date="2025-09" db="UniProtKB">
        <authorList>
            <consortium name="Ensembl"/>
        </authorList>
    </citation>
    <scope>IDENTIFICATION</scope>
</reference>
<dbReference type="AlphaFoldDB" id="A0A4X2LT14"/>
<evidence type="ECO:0000256" key="4">
    <source>
        <dbReference type="ARBA" id="ARBA00067566"/>
    </source>
</evidence>
<proteinExistence type="inferred from homology"/>
<sequence length="516" mass="58582">MKSLRFASAEALVSNAQVARESLRNVAYNLYPLLFKASYLLEQGEVIHDLLENWPLAEFNLGNLLGPTADYPEDLSTRACKICLEACLVGLKDYVLNDSPTYTKRLRTANLTGIQDVEVQLCKCQRSLGRWGRTGLLARLCFDLLVELQRRPFNPSILDISIDVFINFFVTEGNYECALQALMVRRHSPLKVRCVAFRADSLGLKKLFYMLRLVEPDSLEKLEMVHNVHMEMEHLQVLLSHLDFPRLVSLTLPARAFNVRRLQGEDESILTAIGEKLSRMSQLRELSLAFSILTGRTRKLLSPLKTPLKTLDLSNCSLNYADMAYLANCLHAPHLEVLDLSGHNVVNLYPSTFFKLLSQASCTLKVLILEECNIEDRNLTMMIVGLTPCRKLQVFKFLGNPLSSQALKCLFNVFCQLPKMKSIEFPVPRDCYPDGVNYPLDDATLSKFDHQKYEKITEELHTILLQANREDIKASTPLFGSYDPDIQETSNELGAFLLQSFRDALENFTTALKKMN</sequence>
<keyword evidence="2" id="KW-0433">Leucine-rich repeat</keyword>
<evidence type="ECO:0000313" key="6">
    <source>
        <dbReference type="Proteomes" id="UP000314987"/>
    </source>
</evidence>